<sequence length="103" mass="11374">MKRLFAIFSFLLLVLSLVPCPDEVLVSPDFDEGVVASATDFPIENGEEEECPPFCCCACCKVPLIRLADSVDKAERRNQSPQILPGVMPIKGVINEIWQPPQV</sequence>
<name>A0ABQ3I1J5_9BACT</name>
<dbReference type="EMBL" id="BNAG01000001">
    <property type="protein sequence ID" value="GHE55665.1"/>
    <property type="molecule type" value="Genomic_DNA"/>
</dbReference>
<accession>A0ABQ3I1J5</accession>
<evidence type="ECO:0000313" key="2">
    <source>
        <dbReference type="EMBL" id="GHE55665.1"/>
    </source>
</evidence>
<dbReference type="InterPro" id="IPR046601">
    <property type="entry name" value="DUF6660"/>
</dbReference>
<gene>
    <name evidence="2" type="ORF">GCM10011340_08050</name>
</gene>
<keyword evidence="1" id="KW-0732">Signal</keyword>
<dbReference type="Proteomes" id="UP000658258">
    <property type="component" value="Unassembled WGS sequence"/>
</dbReference>
<comment type="caution">
    <text evidence="2">The sequence shown here is derived from an EMBL/GenBank/DDBJ whole genome shotgun (WGS) entry which is preliminary data.</text>
</comment>
<organism evidence="2 3">
    <name type="scientific">Roseivirga thermotolerans</name>
    <dbReference type="NCBI Taxonomy" id="1758176"/>
    <lineage>
        <taxon>Bacteria</taxon>
        <taxon>Pseudomonadati</taxon>
        <taxon>Bacteroidota</taxon>
        <taxon>Cytophagia</taxon>
        <taxon>Cytophagales</taxon>
        <taxon>Roseivirgaceae</taxon>
        <taxon>Roseivirga</taxon>
    </lineage>
</organism>
<keyword evidence="3" id="KW-1185">Reference proteome</keyword>
<protein>
    <submittedName>
        <fullName evidence="2">Uncharacterized protein</fullName>
    </submittedName>
</protein>
<proteinExistence type="predicted"/>
<feature type="signal peptide" evidence="1">
    <location>
        <begin position="1"/>
        <end position="21"/>
    </location>
</feature>
<dbReference type="RefSeq" id="WP_189628895.1">
    <property type="nucleotide sequence ID" value="NZ_BNAG01000001.1"/>
</dbReference>
<dbReference type="Pfam" id="PF20365">
    <property type="entry name" value="DUF6660"/>
    <property type="match status" value="1"/>
</dbReference>
<evidence type="ECO:0000256" key="1">
    <source>
        <dbReference type="SAM" id="SignalP"/>
    </source>
</evidence>
<feature type="chain" id="PRO_5046416465" evidence="1">
    <location>
        <begin position="22"/>
        <end position="103"/>
    </location>
</feature>
<evidence type="ECO:0000313" key="3">
    <source>
        <dbReference type="Proteomes" id="UP000658258"/>
    </source>
</evidence>
<reference evidence="3" key="1">
    <citation type="journal article" date="2019" name="Int. J. Syst. Evol. Microbiol.">
        <title>The Global Catalogue of Microorganisms (GCM) 10K type strain sequencing project: providing services to taxonomists for standard genome sequencing and annotation.</title>
        <authorList>
            <consortium name="The Broad Institute Genomics Platform"/>
            <consortium name="The Broad Institute Genome Sequencing Center for Infectious Disease"/>
            <person name="Wu L."/>
            <person name="Ma J."/>
        </authorList>
    </citation>
    <scope>NUCLEOTIDE SEQUENCE [LARGE SCALE GENOMIC DNA]</scope>
    <source>
        <strain evidence="3">CGMCC 1.15111</strain>
    </source>
</reference>